<dbReference type="Proteomes" id="UP000704712">
    <property type="component" value="Unassembled WGS sequence"/>
</dbReference>
<dbReference type="AlphaFoldDB" id="A0A833SE81"/>
<gene>
    <name evidence="1" type="ORF">GN244_ATG19656</name>
    <name evidence="2" type="ORF">GN958_ATG08554</name>
</gene>
<proteinExistence type="predicted"/>
<evidence type="ECO:0000313" key="1">
    <source>
        <dbReference type="EMBL" id="KAF4028659.1"/>
    </source>
</evidence>
<keyword evidence="3" id="KW-1185">Reference proteome</keyword>
<sequence length="63" mass="6759">MTQVATASTRENAGRDTHEYVSSDLVMVSGNDSRLAKIDLIYAGPYEVDAVRSNGTVVVSKRG</sequence>
<dbReference type="Proteomes" id="UP000602510">
    <property type="component" value="Unassembled WGS sequence"/>
</dbReference>
<evidence type="ECO:0000313" key="3">
    <source>
        <dbReference type="Proteomes" id="UP000602510"/>
    </source>
</evidence>
<name>A0A833SE81_PHYIN</name>
<evidence type="ECO:0000313" key="2">
    <source>
        <dbReference type="EMBL" id="KAF4142378.1"/>
    </source>
</evidence>
<dbReference type="EMBL" id="WSZM01000998">
    <property type="protein sequence ID" value="KAF4028659.1"/>
    <property type="molecule type" value="Genomic_DNA"/>
</dbReference>
<dbReference type="EMBL" id="JAACNO010001196">
    <property type="protein sequence ID" value="KAF4142378.1"/>
    <property type="molecule type" value="Genomic_DNA"/>
</dbReference>
<accession>A0A833SE81</accession>
<organism evidence="1 3">
    <name type="scientific">Phytophthora infestans</name>
    <name type="common">Potato late blight agent</name>
    <name type="synonym">Botrytis infestans</name>
    <dbReference type="NCBI Taxonomy" id="4787"/>
    <lineage>
        <taxon>Eukaryota</taxon>
        <taxon>Sar</taxon>
        <taxon>Stramenopiles</taxon>
        <taxon>Oomycota</taxon>
        <taxon>Peronosporomycetes</taxon>
        <taxon>Peronosporales</taxon>
        <taxon>Peronosporaceae</taxon>
        <taxon>Phytophthora</taxon>
    </lineage>
</organism>
<comment type="caution">
    <text evidence="1">The sequence shown here is derived from an EMBL/GenBank/DDBJ whole genome shotgun (WGS) entry which is preliminary data.</text>
</comment>
<reference evidence="1" key="1">
    <citation type="submission" date="2020-04" db="EMBL/GenBank/DDBJ databases">
        <title>Hybrid Assembly of Korean Phytophthora infestans isolates.</title>
        <authorList>
            <person name="Prokchorchik M."/>
            <person name="Lee Y."/>
            <person name="Seo J."/>
            <person name="Cho J.-H."/>
            <person name="Park Y.-E."/>
            <person name="Jang D.-C."/>
            <person name="Im J.-S."/>
            <person name="Choi J.-G."/>
            <person name="Park H.-J."/>
            <person name="Lee G.-B."/>
            <person name="Lee Y.-G."/>
            <person name="Hong S.-Y."/>
            <person name="Cho K."/>
            <person name="Sohn K.H."/>
        </authorList>
    </citation>
    <scope>NUCLEOTIDE SEQUENCE</scope>
    <source>
        <strain evidence="1">KR_1_A1</strain>
        <strain evidence="2">KR_2_A2</strain>
    </source>
</reference>
<protein>
    <submittedName>
        <fullName evidence="1">Uncharacterized protein</fullName>
    </submittedName>
</protein>